<keyword evidence="8" id="KW-1185">Reference proteome</keyword>
<dbReference type="AlphaFoldDB" id="A0A9N9I2R0"/>
<dbReference type="InterPro" id="IPR007021">
    <property type="entry name" value="DUF659"/>
</dbReference>
<dbReference type="Pfam" id="PF04937">
    <property type="entry name" value="DUF659"/>
    <property type="match status" value="1"/>
</dbReference>
<comment type="subcellular location">
    <subcellularLocation>
        <location evidence="1">Nucleus</location>
    </subcellularLocation>
</comment>
<dbReference type="PANTHER" id="PTHR46481:SF10">
    <property type="entry name" value="ZINC FINGER BED DOMAIN-CONTAINING PROTEIN 39"/>
    <property type="match status" value="1"/>
</dbReference>
<keyword evidence="5" id="KW-0539">Nucleus</keyword>
<evidence type="ECO:0000256" key="1">
    <source>
        <dbReference type="ARBA" id="ARBA00004123"/>
    </source>
</evidence>
<proteinExistence type="predicted"/>
<evidence type="ECO:0000256" key="2">
    <source>
        <dbReference type="ARBA" id="ARBA00022723"/>
    </source>
</evidence>
<dbReference type="InterPro" id="IPR012337">
    <property type="entry name" value="RNaseH-like_sf"/>
</dbReference>
<protein>
    <submittedName>
        <fullName evidence="7">9647_t:CDS:1</fullName>
    </submittedName>
</protein>
<keyword evidence="3" id="KW-0863">Zinc-finger</keyword>
<dbReference type="Proteomes" id="UP000789759">
    <property type="component" value="Unassembled WGS sequence"/>
</dbReference>
<sequence>VRRLESLLSEEARSSCWKEHRKLARRVLAPVWEYFHCEKTNSYGHYLAKCSFCSTKWARGEWLKLEAYLALQCPYVEDNIRQSYLLHVASRNNEEESPENLTKSKKLRLDKQNNLSKFFPPKSEDLSEERINSINISLLNAFIVCGILFSIVENTFFINLLQNLCLDYQLPSRKVLSRPEFLVEKIDTILDEVRCDRFTVIVTDNASNMKLTQQTIHEKYPKILSLNCIAHCINLVSKDILIEDNERIIENFEIEEVEYGESDSDNEVFQDYKDEFDELDYDELSGNKMGQGVFDFDPTELAANLVREWDYENNDLNIDNIDSTNTINNIESNTIDKNNASDNISRDSSIIENKNEALESLPIVLRKTCCQILKR</sequence>
<evidence type="ECO:0000313" key="8">
    <source>
        <dbReference type="Proteomes" id="UP000789759"/>
    </source>
</evidence>
<keyword evidence="4" id="KW-0862">Zinc</keyword>
<evidence type="ECO:0000313" key="7">
    <source>
        <dbReference type="EMBL" id="CAG8717894.1"/>
    </source>
</evidence>
<evidence type="ECO:0000256" key="4">
    <source>
        <dbReference type="ARBA" id="ARBA00022833"/>
    </source>
</evidence>
<organism evidence="7 8">
    <name type="scientific">Cetraspora pellucida</name>
    <dbReference type="NCBI Taxonomy" id="1433469"/>
    <lineage>
        <taxon>Eukaryota</taxon>
        <taxon>Fungi</taxon>
        <taxon>Fungi incertae sedis</taxon>
        <taxon>Mucoromycota</taxon>
        <taxon>Glomeromycotina</taxon>
        <taxon>Glomeromycetes</taxon>
        <taxon>Diversisporales</taxon>
        <taxon>Gigasporaceae</taxon>
        <taxon>Cetraspora</taxon>
    </lineage>
</organism>
<dbReference type="GO" id="GO:0008270">
    <property type="term" value="F:zinc ion binding"/>
    <property type="evidence" value="ECO:0007669"/>
    <property type="project" value="UniProtKB-KW"/>
</dbReference>
<dbReference type="GO" id="GO:0005634">
    <property type="term" value="C:nucleus"/>
    <property type="evidence" value="ECO:0007669"/>
    <property type="project" value="UniProtKB-SubCell"/>
</dbReference>
<dbReference type="OrthoDB" id="2433784at2759"/>
<dbReference type="InterPro" id="IPR052035">
    <property type="entry name" value="ZnF_BED_domain_contain"/>
</dbReference>
<feature type="non-terminal residue" evidence="7">
    <location>
        <position position="1"/>
    </location>
</feature>
<evidence type="ECO:0000256" key="3">
    <source>
        <dbReference type="ARBA" id="ARBA00022771"/>
    </source>
</evidence>
<dbReference type="PANTHER" id="PTHR46481">
    <property type="entry name" value="ZINC FINGER BED DOMAIN-CONTAINING PROTEIN 4"/>
    <property type="match status" value="1"/>
</dbReference>
<dbReference type="SUPFAM" id="SSF53098">
    <property type="entry name" value="Ribonuclease H-like"/>
    <property type="match status" value="1"/>
</dbReference>
<comment type="caution">
    <text evidence="7">The sequence shown here is derived from an EMBL/GenBank/DDBJ whole genome shotgun (WGS) entry which is preliminary data.</text>
</comment>
<evidence type="ECO:0000256" key="5">
    <source>
        <dbReference type="ARBA" id="ARBA00023242"/>
    </source>
</evidence>
<keyword evidence="2" id="KW-0479">Metal-binding</keyword>
<feature type="domain" description="DUF659" evidence="6">
    <location>
        <begin position="176"/>
        <end position="241"/>
    </location>
</feature>
<name>A0A9N9I2R0_9GLOM</name>
<dbReference type="EMBL" id="CAJVQA010012592">
    <property type="protein sequence ID" value="CAG8717894.1"/>
    <property type="molecule type" value="Genomic_DNA"/>
</dbReference>
<evidence type="ECO:0000259" key="6">
    <source>
        <dbReference type="Pfam" id="PF04937"/>
    </source>
</evidence>
<reference evidence="7" key="1">
    <citation type="submission" date="2021-06" db="EMBL/GenBank/DDBJ databases">
        <authorList>
            <person name="Kallberg Y."/>
            <person name="Tangrot J."/>
            <person name="Rosling A."/>
        </authorList>
    </citation>
    <scope>NUCLEOTIDE SEQUENCE</scope>
    <source>
        <strain evidence="7">FL966</strain>
    </source>
</reference>
<accession>A0A9N9I2R0</accession>
<gene>
    <name evidence="7" type="ORF">CPELLU_LOCUS12709</name>
</gene>